<accession>A0A7T0M0X8</accession>
<reference evidence="1 2" key="1">
    <citation type="submission" date="2020-11" db="EMBL/GenBank/DDBJ databases">
        <authorList>
            <person name="Abousaab L.D."/>
            <person name="Angerer C.H."/>
            <person name="Atreya S.N."/>
            <person name="Bash H.O."/>
            <person name="Behrendt M.A."/>
            <person name="Benton N."/>
            <person name="Bhagat J."/>
            <person name="Bittner R.A."/>
            <person name="Bolinas C."/>
            <person name="Bosco I."/>
            <person name="Carpio A."/>
            <person name="Cook R.I."/>
            <person name="DeCataldo M.K."/>
            <person name="Dhanda R."/>
            <person name="Dickinson G."/>
            <person name="Dudash L.N."/>
            <person name="Elekwachi K.C."/>
            <person name="Fan M.G."/>
            <person name="Fentis K."/>
            <person name="Forney D.L."/>
            <person name="George J.C."/>
            <person name="Glacken O."/>
            <person name="Graham J.A."/>
            <person name="Han E."/>
            <person name="Harvey J.B."/>
            <person name="Henry B.M."/>
            <person name="Huang C."/>
            <person name="Huntley K.R."/>
            <person name="Jacoby M.W."/>
            <person name="Kern B.T."/>
            <person name="Kline H.G."/>
            <person name="Lontz A.J."/>
            <person name="Mason J.M."/>
            <person name="McCormick K.M."/>
            <person name="McHugh K."/>
            <person name="McMahon B.G."/>
            <person name="Miklos A."/>
            <person name="Miller A.D."/>
            <person name="Mynatt C."/>
            <person name="Nafaa O.S."/>
            <person name="Nieves L.E."/>
            <person name="Odeniyi O."/>
            <person name="Oppenheimer K.G."/>
            <person name="Paras I."/>
            <person name="Patel A.D."/>
            <person name="Patel N.S."/>
            <person name="Person P.M."/>
            <person name="Qadri A.M."/>
            <person name="Riar A.K."/>
            <person name="Rivera-Hoelzle M."/>
            <person name="Rossman J."/>
            <person name="Rupik A.R."/>
            <person name="Sampath S."/>
            <person name="Schellinger E.D."/>
            <person name="Schultz E."/>
            <person name="Sen R.E."/>
            <person name="Sessock A.J."/>
            <person name="Slomiak T."/>
            <person name="Somayajula M."/>
            <person name="Sriram A."/>
            <person name="Starr K.R."/>
            <person name="Stewart S.G."/>
            <person name="Stojkov D."/>
            <person name="Swartz C.S."/>
            <person name="Tobon L.A."/>
            <person name="Uchechi U."/>
            <person name="Wu Y."/>
            <person name="Zidonis A."/>
            <person name="Butela K.A."/>
            <person name="Hammer B.W."/>
            <person name="Robertson J.A."/>
            <person name="Warner M.H."/>
            <person name="Garlena R.A."/>
            <person name="Russell D.A."/>
            <person name="Pope W.H."/>
            <person name="Jacobs-Sera D."/>
            <person name="Hatfull G.F."/>
        </authorList>
    </citation>
    <scope>NUCLEOTIDE SEQUENCE [LARGE SCALE GENOMIC DNA]</scope>
</reference>
<protein>
    <submittedName>
        <fullName evidence="1">Uncharacterized protein</fullName>
    </submittedName>
</protein>
<gene>
    <name evidence="1" type="primary">70</name>
    <name evidence="1" type="ORF">SEA_NANCYRAE_70</name>
</gene>
<dbReference type="Proteomes" id="UP000594823">
    <property type="component" value="Segment"/>
</dbReference>
<evidence type="ECO:0000313" key="2">
    <source>
        <dbReference type="Proteomes" id="UP000594823"/>
    </source>
</evidence>
<sequence length="74" mass="8176">MTRQFARLAAALAVIESVQEEHQPVEDWVPTRAAFSGRELRAVYCSCGADDYAECPTAMLVRDVDTDLDKGECP</sequence>
<evidence type="ECO:0000313" key="1">
    <source>
        <dbReference type="EMBL" id="QPL13945.1"/>
    </source>
</evidence>
<dbReference type="EMBL" id="MW291015">
    <property type="protein sequence ID" value="QPL13945.1"/>
    <property type="molecule type" value="Genomic_DNA"/>
</dbReference>
<name>A0A7T0M0X8_9CAUD</name>
<organism evidence="1 2">
    <name type="scientific">Gordonia phage NancyRae</name>
    <dbReference type="NCBI Taxonomy" id="2793698"/>
    <lineage>
        <taxon>Viruses</taxon>
        <taxon>Duplodnaviria</taxon>
        <taxon>Heunggongvirae</taxon>
        <taxon>Uroviricota</taxon>
        <taxon>Caudoviricetes</taxon>
        <taxon>Betterkatzvirus</taxon>
        <taxon>Betterkatzvirus betterkatz</taxon>
    </lineage>
</organism>
<proteinExistence type="predicted"/>